<sequence length="75" mass="8439">MESRGEAVNLLKSTTINGVKVYSVVSQQRSVAAWLPPKKQRVLRKNVGILINQNNLKIWILLNKSLKIKTPSVLD</sequence>
<gene>
    <name evidence="1" type="ORF">Pint_33438</name>
</gene>
<dbReference type="EMBL" id="CM047749">
    <property type="protein sequence ID" value="KAJ0010729.1"/>
    <property type="molecule type" value="Genomic_DNA"/>
</dbReference>
<dbReference type="Proteomes" id="UP001163603">
    <property type="component" value="Chromosome 14"/>
</dbReference>
<organism evidence="1 2">
    <name type="scientific">Pistacia integerrima</name>
    <dbReference type="NCBI Taxonomy" id="434235"/>
    <lineage>
        <taxon>Eukaryota</taxon>
        <taxon>Viridiplantae</taxon>
        <taxon>Streptophyta</taxon>
        <taxon>Embryophyta</taxon>
        <taxon>Tracheophyta</taxon>
        <taxon>Spermatophyta</taxon>
        <taxon>Magnoliopsida</taxon>
        <taxon>eudicotyledons</taxon>
        <taxon>Gunneridae</taxon>
        <taxon>Pentapetalae</taxon>
        <taxon>rosids</taxon>
        <taxon>malvids</taxon>
        <taxon>Sapindales</taxon>
        <taxon>Anacardiaceae</taxon>
        <taxon>Pistacia</taxon>
    </lineage>
</organism>
<evidence type="ECO:0000313" key="1">
    <source>
        <dbReference type="EMBL" id="KAJ0010729.1"/>
    </source>
</evidence>
<evidence type="ECO:0000313" key="2">
    <source>
        <dbReference type="Proteomes" id="UP001163603"/>
    </source>
</evidence>
<reference evidence="2" key="1">
    <citation type="journal article" date="2023" name="G3 (Bethesda)">
        <title>Genome assembly and association tests identify interacting loci associated with vigor, precocity, and sex in interspecific pistachio rootstocks.</title>
        <authorList>
            <person name="Palmer W."/>
            <person name="Jacygrad E."/>
            <person name="Sagayaradj S."/>
            <person name="Cavanaugh K."/>
            <person name="Han R."/>
            <person name="Bertier L."/>
            <person name="Beede B."/>
            <person name="Kafkas S."/>
            <person name="Golino D."/>
            <person name="Preece J."/>
            <person name="Michelmore R."/>
        </authorList>
    </citation>
    <scope>NUCLEOTIDE SEQUENCE [LARGE SCALE GENOMIC DNA]</scope>
</reference>
<keyword evidence="2" id="KW-1185">Reference proteome</keyword>
<protein>
    <submittedName>
        <fullName evidence="1">Uncharacterized protein</fullName>
    </submittedName>
</protein>
<proteinExistence type="predicted"/>
<comment type="caution">
    <text evidence="1">The sequence shown here is derived from an EMBL/GenBank/DDBJ whole genome shotgun (WGS) entry which is preliminary data.</text>
</comment>
<name>A0ACC0X6Y0_9ROSI</name>
<accession>A0ACC0X6Y0</accession>